<dbReference type="AlphaFoldDB" id="W9SBJ5"/>
<dbReference type="Proteomes" id="UP000030645">
    <property type="component" value="Unassembled WGS sequence"/>
</dbReference>
<proteinExistence type="predicted"/>
<feature type="region of interest" description="Disordered" evidence="1">
    <location>
        <begin position="46"/>
        <end position="70"/>
    </location>
</feature>
<dbReference type="EMBL" id="KE345919">
    <property type="protein sequence ID" value="EXC20552.1"/>
    <property type="molecule type" value="Genomic_DNA"/>
</dbReference>
<sequence length="70" mass="8244">MKKKNQRPRCSCRHVQACRISALSSLWKTFRKRAVLCFSMEKKPQKIESFQRERESREGPNNTMLSDGGR</sequence>
<gene>
    <name evidence="2" type="ORF">L484_027107</name>
</gene>
<evidence type="ECO:0000313" key="3">
    <source>
        <dbReference type="Proteomes" id="UP000030645"/>
    </source>
</evidence>
<evidence type="ECO:0000256" key="1">
    <source>
        <dbReference type="SAM" id="MobiDB-lite"/>
    </source>
</evidence>
<name>W9SBJ5_9ROSA</name>
<reference evidence="3" key="1">
    <citation type="submission" date="2013-01" db="EMBL/GenBank/DDBJ databases">
        <title>Draft Genome Sequence of a Mulberry Tree, Morus notabilis C.K. Schneid.</title>
        <authorList>
            <person name="He N."/>
            <person name="Zhao S."/>
        </authorList>
    </citation>
    <scope>NUCLEOTIDE SEQUENCE</scope>
</reference>
<organism evidence="2 3">
    <name type="scientific">Morus notabilis</name>
    <dbReference type="NCBI Taxonomy" id="981085"/>
    <lineage>
        <taxon>Eukaryota</taxon>
        <taxon>Viridiplantae</taxon>
        <taxon>Streptophyta</taxon>
        <taxon>Embryophyta</taxon>
        <taxon>Tracheophyta</taxon>
        <taxon>Spermatophyta</taxon>
        <taxon>Magnoliopsida</taxon>
        <taxon>eudicotyledons</taxon>
        <taxon>Gunneridae</taxon>
        <taxon>Pentapetalae</taxon>
        <taxon>rosids</taxon>
        <taxon>fabids</taxon>
        <taxon>Rosales</taxon>
        <taxon>Moraceae</taxon>
        <taxon>Moreae</taxon>
        <taxon>Morus</taxon>
    </lineage>
</organism>
<keyword evidence="3" id="KW-1185">Reference proteome</keyword>
<feature type="compositionally biased region" description="Polar residues" evidence="1">
    <location>
        <begin position="59"/>
        <end position="70"/>
    </location>
</feature>
<evidence type="ECO:0000313" key="2">
    <source>
        <dbReference type="EMBL" id="EXC20552.1"/>
    </source>
</evidence>
<protein>
    <submittedName>
        <fullName evidence="2">Uncharacterized protein</fullName>
    </submittedName>
</protein>
<accession>W9SBJ5</accession>
<feature type="compositionally biased region" description="Basic and acidic residues" evidence="1">
    <location>
        <begin position="46"/>
        <end position="58"/>
    </location>
</feature>